<dbReference type="RefSeq" id="WP_015725155.1">
    <property type="nucleotide sequence ID" value="NC_014972.1"/>
</dbReference>
<dbReference type="GO" id="GO:0005829">
    <property type="term" value="C:cytosol"/>
    <property type="evidence" value="ECO:0007669"/>
    <property type="project" value="TreeGrafter"/>
</dbReference>
<keyword evidence="2 4" id="KW-0456">Lyase</keyword>
<dbReference type="InterPro" id="IPR036409">
    <property type="entry name" value="Aldolase_II/adducin_N_sf"/>
</dbReference>
<sequence>MSGLGLRAQLLATARAMNSQGLNQGTSGNVSVRDGSGLLITPSALPYDRCGEDDLVWMDGEGKVEGRRKPSSEWRMHAAIYRYYPQAGAVLHAHSLYCTTLACLERPIPAFHYMVAMAGGDSIRCAPYATFGTQALSDAAIAALEDRSAALLGHHGMICLAADLDHVLALAIEVETLARMYLQALQVAEPPLLPRAEMAEVLRRFADYKA</sequence>
<feature type="domain" description="Class II aldolase/adducin N-terminal" evidence="3">
    <location>
        <begin position="8"/>
        <end position="182"/>
    </location>
</feature>
<dbReference type="AlphaFoldDB" id="A0A7U3YNH2"/>
<organism evidence="4 5">
    <name type="scientific">Desulfobulbus propionicus (strain ATCC 33891 / DSM 2032 / VKM B-1956 / 1pr3)</name>
    <dbReference type="NCBI Taxonomy" id="577650"/>
    <lineage>
        <taxon>Bacteria</taxon>
        <taxon>Pseudomonadati</taxon>
        <taxon>Thermodesulfobacteriota</taxon>
        <taxon>Desulfobulbia</taxon>
        <taxon>Desulfobulbales</taxon>
        <taxon>Desulfobulbaceae</taxon>
        <taxon>Desulfobulbus</taxon>
    </lineage>
</organism>
<dbReference type="Proteomes" id="UP000006365">
    <property type="component" value="Chromosome"/>
</dbReference>
<dbReference type="GO" id="GO:0008738">
    <property type="term" value="F:L-fuculose-phosphate aldolase activity"/>
    <property type="evidence" value="ECO:0007669"/>
    <property type="project" value="UniProtKB-EC"/>
</dbReference>
<gene>
    <name evidence="4" type="ordered locus">Despr_2491</name>
</gene>
<evidence type="ECO:0000313" key="5">
    <source>
        <dbReference type="Proteomes" id="UP000006365"/>
    </source>
</evidence>
<dbReference type="GO" id="GO:0019323">
    <property type="term" value="P:pentose catabolic process"/>
    <property type="evidence" value="ECO:0007669"/>
    <property type="project" value="TreeGrafter"/>
</dbReference>
<dbReference type="EMBL" id="CP002364">
    <property type="protein sequence ID" value="ADW18629.1"/>
    <property type="molecule type" value="Genomic_DNA"/>
</dbReference>
<dbReference type="Gene3D" id="3.40.225.10">
    <property type="entry name" value="Class II aldolase/adducin N-terminal domain"/>
    <property type="match status" value="1"/>
</dbReference>
<dbReference type="SMART" id="SM01007">
    <property type="entry name" value="Aldolase_II"/>
    <property type="match status" value="1"/>
</dbReference>
<protein>
    <submittedName>
        <fullName evidence="4">L-fuculose 1-phosphate aldolase</fullName>
        <ecNumber evidence="4">4.1.2.17</ecNumber>
    </submittedName>
</protein>
<name>A0A7U3YNH2_DESPD</name>
<dbReference type="Pfam" id="PF00596">
    <property type="entry name" value="Aldolase_II"/>
    <property type="match status" value="1"/>
</dbReference>
<dbReference type="InterPro" id="IPR050197">
    <property type="entry name" value="Aldolase_class_II_sugar_metab"/>
</dbReference>
<dbReference type="PANTHER" id="PTHR22789">
    <property type="entry name" value="FUCULOSE PHOSPHATE ALDOLASE"/>
    <property type="match status" value="1"/>
</dbReference>
<dbReference type="EC" id="4.1.2.17" evidence="4"/>
<evidence type="ECO:0000256" key="1">
    <source>
        <dbReference type="ARBA" id="ARBA00022723"/>
    </source>
</evidence>
<keyword evidence="5" id="KW-1185">Reference proteome</keyword>
<dbReference type="PANTHER" id="PTHR22789:SF0">
    <property type="entry name" value="3-OXO-TETRONATE 4-PHOSPHATE DECARBOXYLASE-RELATED"/>
    <property type="match status" value="1"/>
</dbReference>
<accession>A0A7U3YNH2</accession>
<evidence type="ECO:0000256" key="2">
    <source>
        <dbReference type="ARBA" id="ARBA00023239"/>
    </source>
</evidence>
<dbReference type="SUPFAM" id="SSF53639">
    <property type="entry name" value="AraD/HMP-PK domain-like"/>
    <property type="match status" value="1"/>
</dbReference>
<evidence type="ECO:0000313" key="4">
    <source>
        <dbReference type="EMBL" id="ADW18629.1"/>
    </source>
</evidence>
<proteinExistence type="predicted"/>
<dbReference type="KEGG" id="dpr:Despr_2491"/>
<dbReference type="InterPro" id="IPR001303">
    <property type="entry name" value="Aldolase_II/adducin_N"/>
</dbReference>
<evidence type="ECO:0000259" key="3">
    <source>
        <dbReference type="SMART" id="SM01007"/>
    </source>
</evidence>
<keyword evidence="1" id="KW-0479">Metal-binding</keyword>
<dbReference type="GO" id="GO:0046872">
    <property type="term" value="F:metal ion binding"/>
    <property type="evidence" value="ECO:0007669"/>
    <property type="project" value="UniProtKB-KW"/>
</dbReference>
<reference evidence="4 5" key="1">
    <citation type="journal article" date="2011" name="Stand. Genomic Sci.">
        <title>Complete genome sequence of Desulfobulbus propionicus type strain (1pr3).</title>
        <authorList>
            <person name="Pagani I."/>
            <person name="Lapidus A."/>
            <person name="Nolan M."/>
            <person name="Lucas S."/>
            <person name="Hammon N."/>
            <person name="Deshpande S."/>
            <person name="Cheng J.F."/>
            <person name="Chertkov O."/>
            <person name="Davenport K."/>
            <person name="Tapia R."/>
            <person name="Han C."/>
            <person name="Goodwin L."/>
            <person name="Pitluck S."/>
            <person name="Liolios K."/>
            <person name="Mavromatis K."/>
            <person name="Ivanova N."/>
            <person name="Mikhailova N."/>
            <person name="Pati A."/>
            <person name="Chen A."/>
            <person name="Palaniappan K."/>
            <person name="Land M."/>
            <person name="Hauser L."/>
            <person name="Chang Y.J."/>
            <person name="Jeffries C.D."/>
            <person name="Detter J.C."/>
            <person name="Brambilla E."/>
            <person name="Kannan K.P."/>
            <person name="Djao O.D."/>
            <person name="Rohde M."/>
            <person name="Pukall R."/>
            <person name="Spring S."/>
            <person name="Goker M."/>
            <person name="Sikorski J."/>
            <person name="Woyke T."/>
            <person name="Bristow J."/>
            <person name="Eisen J.A."/>
            <person name="Markowitz V."/>
            <person name="Hugenholtz P."/>
            <person name="Kyrpides N.C."/>
            <person name="Klenk H.P."/>
        </authorList>
    </citation>
    <scope>NUCLEOTIDE SEQUENCE [LARGE SCALE GENOMIC DNA]</scope>
    <source>
        <strain evidence="5">ATCC 33891 / DSM 2032 / 1pr3</strain>
    </source>
</reference>